<proteinExistence type="predicted"/>
<sequence>MRVTAADRGTTTTTDEETVLIEEDVAAETKEKVDYNWTEEWYPMYLTDETPSNAPLGLAVFDKSLVLLRRRGQAQLLGRSMSAQLLGGQITDGNLEYLYHGWQFNGAGTCIKIPLLAPGAKIPKAACTHSYEVRESQGKDGKKVYFSAVFLCCPAGQGRKMWAPNTFINLKSSDTWVTEYWKWLDLTGHGMAYYFGHRSLLQSANMTVAEAAPAGLVAAPASSYPARGSIGAMFARDPTNCYSQHVVHCKSCLQALSHLWKFRKIGVVLGALSTAVAIILSTVAWQVTFAMLALLVFAGAYACTQGIASMAQNFVWAHCR</sequence>
<dbReference type="InterPro" id="IPR036922">
    <property type="entry name" value="Rieske_2Fe-2S_sf"/>
</dbReference>
<feature type="domain" description="Rieske" evidence="7">
    <location>
        <begin position="41"/>
        <end position="142"/>
    </location>
</feature>
<dbReference type="PANTHER" id="PTHR21266">
    <property type="entry name" value="IRON-SULFUR DOMAIN CONTAINING PROTEIN"/>
    <property type="match status" value="1"/>
</dbReference>
<evidence type="ECO:0000256" key="2">
    <source>
        <dbReference type="ARBA" id="ARBA00022723"/>
    </source>
</evidence>
<evidence type="ECO:0000313" key="8">
    <source>
        <dbReference type="EMBL" id="CAK9269831.1"/>
    </source>
</evidence>
<keyword evidence="6" id="KW-0472">Membrane</keyword>
<evidence type="ECO:0000259" key="7">
    <source>
        <dbReference type="PROSITE" id="PS51296"/>
    </source>
</evidence>
<keyword evidence="6" id="KW-1133">Transmembrane helix</keyword>
<protein>
    <recommendedName>
        <fullName evidence="7">Rieske domain-containing protein</fullName>
    </recommendedName>
</protein>
<dbReference type="InterPro" id="IPR050584">
    <property type="entry name" value="Cholesterol_7-desaturase"/>
</dbReference>
<keyword evidence="4" id="KW-0408">Iron</keyword>
<evidence type="ECO:0000256" key="6">
    <source>
        <dbReference type="SAM" id="Phobius"/>
    </source>
</evidence>
<dbReference type="PROSITE" id="PS51296">
    <property type="entry name" value="RIESKE"/>
    <property type="match status" value="1"/>
</dbReference>
<evidence type="ECO:0000256" key="1">
    <source>
        <dbReference type="ARBA" id="ARBA00022714"/>
    </source>
</evidence>
<evidence type="ECO:0000256" key="4">
    <source>
        <dbReference type="ARBA" id="ARBA00023004"/>
    </source>
</evidence>
<keyword evidence="6" id="KW-0812">Transmembrane</keyword>
<name>A0ABP0WVL5_9BRYO</name>
<keyword evidence="1" id="KW-0001">2Fe-2S</keyword>
<keyword evidence="5" id="KW-0411">Iron-sulfur</keyword>
<reference evidence="8" key="1">
    <citation type="submission" date="2024-02" db="EMBL/GenBank/DDBJ databases">
        <authorList>
            <consortium name="ELIXIR-Norway"/>
            <consortium name="Elixir Norway"/>
        </authorList>
    </citation>
    <scope>NUCLEOTIDE SEQUENCE</scope>
</reference>
<evidence type="ECO:0000256" key="3">
    <source>
        <dbReference type="ARBA" id="ARBA00022946"/>
    </source>
</evidence>
<accession>A0ABP0WVL5</accession>
<dbReference type="Gene3D" id="2.102.10.10">
    <property type="entry name" value="Rieske [2Fe-2S] iron-sulphur domain"/>
    <property type="match status" value="1"/>
</dbReference>
<keyword evidence="3" id="KW-0809">Transit peptide</keyword>
<dbReference type="InterPro" id="IPR017941">
    <property type="entry name" value="Rieske_2Fe-2S"/>
</dbReference>
<feature type="transmembrane region" description="Helical" evidence="6">
    <location>
        <begin position="291"/>
        <end position="316"/>
    </location>
</feature>
<evidence type="ECO:0000256" key="5">
    <source>
        <dbReference type="ARBA" id="ARBA00023014"/>
    </source>
</evidence>
<keyword evidence="2" id="KW-0479">Metal-binding</keyword>
<dbReference type="PANTHER" id="PTHR21266:SF29">
    <property type="entry name" value="PROTEIN TIC 55, CHLOROPLASTIC"/>
    <property type="match status" value="1"/>
</dbReference>
<evidence type="ECO:0000313" key="9">
    <source>
        <dbReference type="Proteomes" id="UP001497444"/>
    </source>
</evidence>
<keyword evidence="9" id="KW-1185">Reference proteome</keyword>
<organism evidence="8 9">
    <name type="scientific">Sphagnum jensenii</name>
    <dbReference type="NCBI Taxonomy" id="128206"/>
    <lineage>
        <taxon>Eukaryota</taxon>
        <taxon>Viridiplantae</taxon>
        <taxon>Streptophyta</taxon>
        <taxon>Embryophyta</taxon>
        <taxon>Bryophyta</taxon>
        <taxon>Sphagnophytina</taxon>
        <taxon>Sphagnopsida</taxon>
        <taxon>Sphagnales</taxon>
        <taxon>Sphagnaceae</taxon>
        <taxon>Sphagnum</taxon>
    </lineage>
</organism>
<gene>
    <name evidence="8" type="ORF">CSSPJE1EN1_LOCUS15309</name>
</gene>
<dbReference type="Proteomes" id="UP001497444">
    <property type="component" value="Chromosome 3"/>
</dbReference>
<dbReference type="EMBL" id="OZ020098">
    <property type="protein sequence ID" value="CAK9269831.1"/>
    <property type="molecule type" value="Genomic_DNA"/>
</dbReference>
<feature type="transmembrane region" description="Helical" evidence="6">
    <location>
        <begin position="265"/>
        <end position="285"/>
    </location>
</feature>
<dbReference type="SUPFAM" id="SSF50022">
    <property type="entry name" value="ISP domain"/>
    <property type="match status" value="1"/>
</dbReference>
<dbReference type="Pfam" id="PF00355">
    <property type="entry name" value="Rieske"/>
    <property type="match status" value="1"/>
</dbReference>